<dbReference type="GO" id="GO:0004356">
    <property type="term" value="F:glutamine synthetase activity"/>
    <property type="evidence" value="ECO:0007669"/>
    <property type="project" value="UniProtKB-EC"/>
</dbReference>
<dbReference type="InterPro" id="IPR027303">
    <property type="entry name" value="Gln_synth_gly_rich_site"/>
</dbReference>
<gene>
    <name evidence="14" type="ORF">WJX74_002540</name>
</gene>
<dbReference type="Gene3D" id="3.10.20.70">
    <property type="entry name" value="Glutamine synthetase, N-terminal domain"/>
    <property type="match status" value="1"/>
</dbReference>
<dbReference type="Proteomes" id="UP001438707">
    <property type="component" value="Unassembled WGS sequence"/>
</dbReference>
<dbReference type="AlphaFoldDB" id="A0AAW1S974"/>
<dbReference type="FunFam" id="3.30.590.10:FF:000004">
    <property type="entry name" value="Glutamine synthetase"/>
    <property type="match status" value="1"/>
</dbReference>
<evidence type="ECO:0000256" key="10">
    <source>
        <dbReference type="RuleBase" id="RU000384"/>
    </source>
</evidence>
<dbReference type="GO" id="GO:0005737">
    <property type="term" value="C:cytoplasm"/>
    <property type="evidence" value="ECO:0007669"/>
    <property type="project" value="UniProtKB-SubCell"/>
</dbReference>
<keyword evidence="8 11" id="KW-0067">ATP-binding</keyword>
<feature type="domain" description="GS catalytic" evidence="13">
    <location>
        <begin position="136"/>
        <end position="382"/>
    </location>
</feature>
<proteinExistence type="inferred from homology"/>
<dbReference type="Pfam" id="PF03951">
    <property type="entry name" value="Gln-synt_N"/>
    <property type="match status" value="1"/>
</dbReference>
<evidence type="ECO:0000259" key="13">
    <source>
        <dbReference type="PROSITE" id="PS51987"/>
    </source>
</evidence>
<evidence type="ECO:0000256" key="9">
    <source>
        <dbReference type="PROSITE-ProRule" id="PRU01330"/>
    </source>
</evidence>
<comment type="similarity">
    <text evidence="2 9 10">Belongs to the glutamine synthetase family.</text>
</comment>
<dbReference type="InterPro" id="IPR036651">
    <property type="entry name" value="Gln_synt_N_sf"/>
</dbReference>
<dbReference type="SUPFAM" id="SSF54368">
    <property type="entry name" value="Glutamine synthetase, N-terminal domain"/>
    <property type="match status" value="1"/>
</dbReference>
<evidence type="ECO:0000256" key="1">
    <source>
        <dbReference type="ARBA" id="ARBA00004496"/>
    </source>
</evidence>
<dbReference type="PROSITE" id="PS00181">
    <property type="entry name" value="GLNA_ATP"/>
    <property type="match status" value="1"/>
</dbReference>
<dbReference type="GO" id="GO:0005524">
    <property type="term" value="F:ATP binding"/>
    <property type="evidence" value="ECO:0007669"/>
    <property type="project" value="UniProtKB-KW"/>
</dbReference>
<evidence type="ECO:0000256" key="7">
    <source>
        <dbReference type="ARBA" id="ARBA00022741"/>
    </source>
</evidence>
<comment type="caution">
    <text evidence="14">The sequence shown here is derived from an EMBL/GenBank/DDBJ whole genome shotgun (WGS) entry which is preliminary data.</text>
</comment>
<dbReference type="Gene3D" id="3.30.590.10">
    <property type="entry name" value="Glutamine synthetase/guanido kinase, catalytic domain"/>
    <property type="match status" value="1"/>
</dbReference>
<dbReference type="SUPFAM" id="SSF55931">
    <property type="entry name" value="Glutamine synthetase/guanido kinase"/>
    <property type="match status" value="1"/>
</dbReference>
<sequence length="382" mass="42231">MGDDGGAPTTLFGTEERIGALLDHTIVDKYAKLEQKGKICAEYVWIGGTGSDLRSKTKTLDKLPKSPEDLPVWNFDGSSTGQAPGKDSEVCLIPRRIFSDPFRGGDNILVMSDCYEPPRQKEDGSISEYKAIPSNTRAPCAEAMKKAEKEEPWFGVEQEYTLLNSVTKWPLGWPSRGFPGPQGPYYCSAGTGASMGREIVEAHIKCCYFAGIKLSGVNAEVMPAQWEFQVGPCIGIALGDEMWMSRYILMRLAEQFNIDVTFDPKPIPGDWNGAGGHMNYSTNSTRKEGTGWDAIQEQIKKLEKKHAVHLAGYGTGNERRLTGKHETSSMHEFTWGVANRGASVRVGRSVPVEKCGYYEDRRPSSNLDPYVVTRLLVETTLL</sequence>
<evidence type="ECO:0000259" key="12">
    <source>
        <dbReference type="PROSITE" id="PS51986"/>
    </source>
</evidence>
<protein>
    <recommendedName>
        <fullName evidence="4 11">Glutamine synthetase</fullName>
        <ecNumber evidence="4 11">6.3.1.2</ecNumber>
    </recommendedName>
</protein>
<keyword evidence="5" id="KW-0963">Cytoplasm</keyword>
<dbReference type="SMART" id="SM01230">
    <property type="entry name" value="Gln-synt_C"/>
    <property type="match status" value="1"/>
</dbReference>
<dbReference type="PROSITE" id="PS00180">
    <property type="entry name" value="GLNA_1"/>
    <property type="match status" value="1"/>
</dbReference>
<evidence type="ECO:0000256" key="2">
    <source>
        <dbReference type="ARBA" id="ARBA00009897"/>
    </source>
</evidence>
<dbReference type="InterPro" id="IPR008147">
    <property type="entry name" value="Gln_synt_N"/>
</dbReference>
<dbReference type="Pfam" id="PF00120">
    <property type="entry name" value="Gln-synt_C"/>
    <property type="match status" value="1"/>
</dbReference>
<dbReference type="FunFam" id="3.10.20.70:FF:000004">
    <property type="entry name" value="Glutamine synthetase"/>
    <property type="match status" value="1"/>
</dbReference>
<name>A0AAW1S974_9CHLO</name>
<dbReference type="PROSITE" id="PS51986">
    <property type="entry name" value="GS_BETA_GRASP"/>
    <property type="match status" value="1"/>
</dbReference>
<comment type="subunit">
    <text evidence="3">Homooctamer.</text>
</comment>
<accession>A0AAW1S974</accession>
<evidence type="ECO:0000256" key="5">
    <source>
        <dbReference type="ARBA" id="ARBA00022490"/>
    </source>
</evidence>
<feature type="domain" description="GS beta-grasp" evidence="12">
    <location>
        <begin position="37"/>
        <end position="119"/>
    </location>
</feature>
<dbReference type="GO" id="GO:0006542">
    <property type="term" value="P:glutamine biosynthetic process"/>
    <property type="evidence" value="ECO:0007669"/>
    <property type="project" value="InterPro"/>
</dbReference>
<keyword evidence="15" id="KW-1185">Reference proteome</keyword>
<dbReference type="InterPro" id="IPR050292">
    <property type="entry name" value="Glutamine_Synthetase"/>
</dbReference>
<evidence type="ECO:0000256" key="4">
    <source>
        <dbReference type="ARBA" id="ARBA00012937"/>
    </source>
</evidence>
<evidence type="ECO:0000313" key="15">
    <source>
        <dbReference type="Proteomes" id="UP001438707"/>
    </source>
</evidence>
<dbReference type="InterPro" id="IPR014746">
    <property type="entry name" value="Gln_synth/guanido_kin_cat_dom"/>
</dbReference>
<reference evidence="14 15" key="1">
    <citation type="journal article" date="2024" name="Nat. Commun.">
        <title>Phylogenomics reveals the evolutionary origins of lichenization in chlorophyte algae.</title>
        <authorList>
            <person name="Puginier C."/>
            <person name="Libourel C."/>
            <person name="Otte J."/>
            <person name="Skaloud P."/>
            <person name="Haon M."/>
            <person name="Grisel S."/>
            <person name="Petersen M."/>
            <person name="Berrin J.G."/>
            <person name="Delaux P.M."/>
            <person name="Dal Grande F."/>
            <person name="Keller J."/>
        </authorList>
    </citation>
    <scope>NUCLEOTIDE SEQUENCE [LARGE SCALE GENOMIC DNA]</scope>
    <source>
        <strain evidence="14 15">SAG 2145</strain>
    </source>
</reference>
<dbReference type="InterPro" id="IPR027302">
    <property type="entry name" value="Gln_synth_N_conserv_site"/>
</dbReference>
<evidence type="ECO:0000256" key="6">
    <source>
        <dbReference type="ARBA" id="ARBA00022598"/>
    </source>
</evidence>
<dbReference type="PROSITE" id="PS51987">
    <property type="entry name" value="GS_CATALYTIC"/>
    <property type="match status" value="1"/>
</dbReference>
<evidence type="ECO:0000256" key="3">
    <source>
        <dbReference type="ARBA" id="ARBA00011823"/>
    </source>
</evidence>
<organism evidence="14 15">
    <name type="scientific">Apatococcus lobatus</name>
    <dbReference type="NCBI Taxonomy" id="904363"/>
    <lineage>
        <taxon>Eukaryota</taxon>
        <taxon>Viridiplantae</taxon>
        <taxon>Chlorophyta</taxon>
        <taxon>core chlorophytes</taxon>
        <taxon>Trebouxiophyceae</taxon>
        <taxon>Chlorellales</taxon>
        <taxon>Chlorellaceae</taxon>
        <taxon>Apatococcus</taxon>
    </lineage>
</organism>
<dbReference type="PANTHER" id="PTHR20852:SF93">
    <property type="entry name" value="GLUTAMINE SYNTHETASE CYTOSOLIC ISOZYME 1-1"/>
    <property type="match status" value="1"/>
</dbReference>
<evidence type="ECO:0000313" key="14">
    <source>
        <dbReference type="EMBL" id="KAK9842798.1"/>
    </source>
</evidence>
<dbReference type="EMBL" id="JALJOS010000002">
    <property type="protein sequence ID" value="KAK9842798.1"/>
    <property type="molecule type" value="Genomic_DNA"/>
</dbReference>
<comment type="catalytic activity">
    <reaction evidence="11">
        <text>L-glutamate + NH4(+) + ATP = L-glutamine + ADP + phosphate + H(+)</text>
        <dbReference type="Rhea" id="RHEA:16169"/>
        <dbReference type="ChEBI" id="CHEBI:15378"/>
        <dbReference type="ChEBI" id="CHEBI:28938"/>
        <dbReference type="ChEBI" id="CHEBI:29985"/>
        <dbReference type="ChEBI" id="CHEBI:30616"/>
        <dbReference type="ChEBI" id="CHEBI:43474"/>
        <dbReference type="ChEBI" id="CHEBI:58359"/>
        <dbReference type="ChEBI" id="CHEBI:456216"/>
        <dbReference type="EC" id="6.3.1.2"/>
    </reaction>
</comment>
<dbReference type="InterPro" id="IPR008146">
    <property type="entry name" value="Gln_synth_cat_dom"/>
</dbReference>
<evidence type="ECO:0000256" key="8">
    <source>
        <dbReference type="ARBA" id="ARBA00022840"/>
    </source>
</evidence>
<dbReference type="EC" id="6.3.1.2" evidence="4 11"/>
<comment type="subcellular location">
    <subcellularLocation>
        <location evidence="1">Cytoplasm</location>
    </subcellularLocation>
</comment>
<keyword evidence="7 11" id="KW-0547">Nucleotide-binding</keyword>
<evidence type="ECO:0000256" key="11">
    <source>
        <dbReference type="RuleBase" id="RU004356"/>
    </source>
</evidence>
<keyword evidence="6 11" id="KW-0436">Ligase</keyword>
<dbReference type="PANTHER" id="PTHR20852">
    <property type="entry name" value="GLUTAMINE SYNTHETASE"/>
    <property type="match status" value="1"/>
</dbReference>